<feature type="transmembrane region" description="Helical" evidence="1">
    <location>
        <begin position="12"/>
        <end position="33"/>
    </location>
</feature>
<dbReference type="EMBL" id="FOSK01000003">
    <property type="protein sequence ID" value="SFK21089.1"/>
    <property type="molecule type" value="Genomic_DNA"/>
</dbReference>
<proteinExistence type="predicted"/>
<dbReference type="Proteomes" id="UP000199598">
    <property type="component" value="Unassembled WGS sequence"/>
</dbReference>
<accession>A0A1I3XP46</accession>
<evidence type="ECO:0000313" key="2">
    <source>
        <dbReference type="EMBL" id="SFK21089.1"/>
    </source>
</evidence>
<protein>
    <submittedName>
        <fullName evidence="2">Uncharacterized membrane protein</fullName>
    </submittedName>
</protein>
<sequence length="107" mass="10990">MMSEVFAVDPLVLFTILVMAAGTYLTRIAGLVLTKFVTFSGRTEAALQAVPPAILMSVVAPTAFATGIAETAATAITAIAALRLPMLAAMTLGVVSVVVLRLALTVI</sequence>
<keyword evidence="1" id="KW-0812">Transmembrane</keyword>
<reference evidence="2 3" key="1">
    <citation type="submission" date="2016-10" db="EMBL/GenBank/DDBJ databases">
        <authorList>
            <person name="Varghese N."/>
            <person name="Submissions S."/>
        </authorList>
    </citation>
    <scope>NUCLEOTIDE SEQUENCE [LARGE SCALE GENOMIC DNA]</scope>
    <source>
        <strain evidence="2 3">DSM 16392</strain>
    </source>
</reference>
<dbReference type="RefSeq" id="WP_093517964.1">
    <property type="nucleotide sequence ID" value="NZ_FOSK01000003.1"/>
</dbReference>
<feature type="transmembrane region" description="Helical" evidence="1">
    <location>
        <begin position="54"/>
        <end position="80"/>
    </location>
</feature>
<evidence type="ECO:0000313" key="3">
    <source>
        <dbReference type="Proteomes" id="UP000199598"/>
    </source>
</evidence>
<name>A0A1I3XP46_9HYPH</name>
<keyword evidence="1" id="KW-0472">Membrane</keyword>
<organism evidence="2 3">
    <name type="scientific">Pseudovibrio ascidiaceicola</name>
    <dbReference type="NCBI Taxonomy" id="285279"/>
    <lineage>
        <taxon>Bacteria</taxon>
        <taxon>Pseudomonadati</taxon>
        <taxon>Pseudomonadota</taxon>
        <taxon>Alphaproteobacteria</taxon>
        <taxon>Hyphomicrobiales</taxon>
        <taxon>Stappiaceae</taxon>
        <taxon>Pseudovibrio</taxon>
    </lineage>
</organism>
<comment type="caution">
    <text evidence="2">The sequence shown here is derived from an EMBL/GenBank/DDBJ whole genome shotgun (WGS) entry which is preliminary data.</text>
</comment>
<evidence type="ECO:0000256" key="1">
    <source>
        <dbReference type="SAM" id="Phobius"/>
    </source>
</evidence>
<gene>
    <name evidence="2" type="ORF">SAMN04488518_10349</name>
</gene>
<feature type="transmembrane region" description="Helical" evidence="1">
    <location>
        <begin position="86"/>
        <end position="104"/>
    </location>
</feature>
<keyword evidence="1" id="KW-1133">Transmembrane helix</keyword>
<keyword evidence="3" id="KW-1185">Reference proteome</keyword>
<dbReference type="InterPro" id="IPR008407">
    <property type="entry name" value="Brnchd-chn_aa_trnsp_AzlD"/>
</dbReference>
<dbReference type="Pfam" id="PF05437">
    <property type="entry name" value="AzlD"/>
    <property type="match status" value="1"/>
</dbReference>